<dbReference type="SUPFAM" id="SSF47090">
    <property type="entry name" value="PGBD-like"/>
    <property type="match status" value="2"/>
</dbReference>
<organism evidence="4 5">
    <name type="scientific">Aphanizomenon flos-aquae FACHB-1040</name>
    <dbReference type="NCBI Taxonomy" id="2692887"/>
    <lineage>
        <taxon>Bacteria</taxon>
        <taxon>Bacillati</taxon>
        <taxon>Cyanobacteriota</taxon>
        <taxon>Cyanophyceae</taxon>
        <taxon>Nostocales</taxon>
        <taxon>Aphanizomenonaceae</taxon>
        <taxon>Aphanizomenon</taxon>
    </lineage>
</organism>
<dbReference type="Gene3D" id="1.10.101.10">
    <property type="entry name" value="PGBD-like superfamily/PGBD"/>
    <property type="match status" value="2"/>
</dbReference>
<gene>
    <name evidence="4" type="ORF">H6F99_00915</name>
</gene>
<dbReference type="InterPro" id="IPR036365">
    <property type="entry name" value="PGBD-like_sf"/>
</dbReference>
<dbReference type="EMBL" id="JACJQT010000002">
    <property type="protein sequence ID" value="MBD2276930.1"/>
    <property type="molecule type" value="Genomic_DNA"/>
</dbReference>
<keyword evidence="2" id="KW-0732">Signal</keyword>
<dbReference type="Proteomes" id="UP000606721">
    <property type="component" value="Unassembled WGS sequence"/>
</dbReference>
<evidence type="ECO:0000313" key="5">
    <source>
        <dbReference type="Proteomes" id="UP000606721"/>
    </source>
</evidence>
<evidence type="ECO:0000256" key="1">
    <source>
        <dbReference type="SAM" id="MobiDB-lite"/>
    </source>
</evidence>
<accession>A0ABR8BR63</accession>
<dbReference type="InterPro" id="IPR002477">
    <property type="entry name" value="Peptidoglycan-bd-like"/>
</dbReference>
<evidence type="ECO:0000256" key="2">
    <source>
        <dbReference type="SAM" id="SignalP"/>
    </source>
</evidence>
<keyword evidence="5" id="KW-1185">Reference proteome</keyword>
<protein>
    <submittedName>
        <fullName evidence="4">Peptidoglycan-binding protein</fullName>
    </submittedName>
</protein>
<sequence>MWCGLNKSRVTIALTCIVAASVVSSDMTFAARQRNYKPDEFRSVLRGLGYNVKVKKDPLTDEETKKAITEFQTGYKLKVDGKAGPQTQDQAAMIVQILQANLNTVLKPKTLLPRDQFYSPQLEELVKEYQKKHQLSETGIADLQLRQKINEEVKTIITKPVTKPEPTVTPTAKPTVTPTAKPTAKPTVKPTTKPTTKPTIKPTIKPTAKPTVKPTVKPTATATPTPTPTATPTPTP</sequence>
<feature type="compositionally biased region" description="Low complexity" evidence="1">
    <location>
        <begin position="162"/>
        <end position="224"/>
    </location>
</feature>
<proteinExistence type="predicted"/>
<feature type="domain" description="Peptidoglycan binding-like" evidence="3">
    <location>
        <begin position="95"/>
        <end position="148"/>
    </location>
</feature>
<name>A0ABR8BR63_APHFL</name>
<feature type="signal peptide" evidence="2">
    <location>
        <begin position="1"/>
        <end position="30"/>
    </location>
</feature>
<dbReference type="Pfam" id="PF01471">
    <property type="entry name" value="PG_binding_1"/>
    <property type="match status" value="2"/>
</dbReference>
<feature type="domain" description="Peptidoglycan binding-like" evidence="3">
    <location>
        <begin position="44"/>
        <end position="89"/>
    </location>
</feature>
<feature type="chain" id="PRO_5046579200" evidence="2">
    <location>
        <begin position="31"/>
        <end position="236"/>
    </location>
</feature>
<feature type="region of interest" description="Disordered" evidence="1">
    <location>
        <begin position="162"/>
        <end position="236"/>
    </location>
</feature>
<comment type="caution">
    <text evidence="4">The sequence shown here is derived from an EMBL/GenBank/DDBJ whole genome shotgun (WGS) entry which is preliminary data.</text>
</comment>
<evidence type="ECO:0000313" key="4">
    <source>
        <dbReference type="EMBL" id="MBD2276930.1"/>
    </source>
</evidence>
<dbReference type="RefSeq" id="WP_190382057.1">
    <property type="nucleotide sequence ID" value="NZ_JACJQT010000002.1"/>
</dbReference>
<evidence type="ECO:0000259" key="3">
    <source>
        <dbReference type="Pfam" id="PF01471"/>
    </source>
</evidence>
<dbReference type="InterPro" id="IPR036366">
    <property type="entry name" value="PGBDSf"/>
</dbReference>
<feature type="compositionally biased region" description="Pro residues" evidence="1">
    <location>
        <begin position="225"/>
        <end position="236"/>
    </location>
</feature>
<reference evidence="4 5" key="1">
    <citation type="journal article" date="2020" name="ISME J.">
        <title>Comparative genomics reveals insights into cyanobacterial evolution and habitat adaptation.</title>
        <authorList>
            <person name="Chen M.Y."/>
            <person name="Teng W.K."/>
            <person name="Zhao L."/>
            <person name="Hu C.X."/>
            <person name="Zhou Y.K."/>
            <person name="Han B.P."/>
            <person name="Song L.R."/>
            <person name="Shu W.S."/>
        </authorList>
    </citation>
    <scope>NUCLEOTIDE SEQUENCE [LARGE SCALE GENOMIC DNA]</scope>
    <source>
        <strain evidence="4 5">FACHB-1040</strain>
    </source>
</reference>